<comment type="similarity">
    <text evidence="1">Belongs to the 'GDXG' lipolytic enzyme family.</text>
</comment>
<evidence type="ECO:0000256" key="3">
    <source>
        <dbReference type="PROSITE-ProRule" id="PRU10038"/>
    </source>
</evidence>
<evidence type="ECO:0000313" key="6">
    <source>
        <dbReference type="Proteomes" id="UP000198967"/>
    </source>
</evidence>
<dbReference type="EMBL" id="FNBE01000008">
    <property type="protein sequence ID" value="SDG05031.1"/>
    <property type="molecule type" value="Genomic_DNA"/>
</dbReference>
<evidence type="ECO:0000256" key="1">
    <source>
        <dbReference type="ARBA" id="ARBA00010515"/>
    </source>
</evidence>
<dbReference type="SUPFAM" id="SSF53474">
    <property type="entry name" value="alpha/beta-Hydrolases"/>
    <property type="match status" value="1"/>
</dbReference>
<organism evidence="5 6">
    <name type="scientific">Pseudonocardia oroxyli</name>
    <dbReference type="NCBI Taxonomy" id="366584"/>
    <lineage>
        <taxon>Bacteria</taxon>
        <taxon>Bacillati</taxon>
        <taxon>Actinomycetota</taxon>
        <taxon>Actinomycetes</taxon>
        <taxon>Pseudonocardiales</taxon>
        <taxon>Pseudonocardiaceae</taxon>
        <taxon>Pseudonocardia</taxon>
    </lineage>
</organism>
<evidence type="ECO:0000256" key="2">
    <source>
        <dbReference type="ARBA" id="ARBA00022801"/>
    </source>
</evidence>
<dbReference type="InterPro" id="IPR013094">
    <property type="entry name" value="AB_hydrolase_3"/>
</dbReference>
<feature type="active site" evidence="3">
    <location>
        <position position="78"/>
    </location>
</feature>
<reference evidence="5 6" key="1">
    <citation type="submission" date="2016-10" db="EMBL/GenBank/DDBJ databases">
        <authorList>
            <person name="de Groot N.N."/>
        </authorList>
    </citation>
    <scope>NUCLEOTIDE SEQUENCE [LARGE SCALE GENOMIC DNA]</scope>
    <source>
        <strain evidence="5 6">CGMCC 4.3143</strain>
    </source>
</reference>
<dbReference type="InterPro" id="IPR033140">
    <property type="entry name" value="Lipase_GDXG_put_SER_AS"/>
</dbReference>
<dbReference type="Proteomes" id="UP000198967">
    <property type="component" value="Unassembled WGS sequence"/>
</dbReference>
<protein>
    <submittedName>
        <fullName evidence="5">Acetyl esterase</fullName>
    </submittedName>
</protein>
<dbReference type="Pfam" id="PF07859">
    <property type="entry name" value="Abhydrolase_3"/>
    <property type="match status" value="1"/>
</dbReference>
<dbReference type="PANTHER" id="PTHR48081">
    <property type="entry name" value="AB HYDROLASE SUPERFAMILY PROTEIN C4A8.06C"/>
    <property type="match status" value="1"/>
</dbReference>
<evidence type="ECO:0000313" key="5">
    <source>
        <dbReference type="EMBL" id="SDG05031.1"/>
    </source>
</evidence>
<dbReference type="PROSITE" id="PS01173">
    <property type="entry name" value="LIPASE_GDXG_HIS"/>
    <property type="match status" value="1"/>
</dbReference>
<dbReference type="AlphaFoldDB" id="A0A1G7R2L0"/>
<proteinExistence type="inferred from homology"/>
<gene>
    <name evidence="5" type="ORF">SAMN05216377_108260</name>
</gene>
<dbReference type="PANTHER" id="PTHR48081:SF8">
    <property type="entry name" value="ALPHA_BETA HYDROLASE FOLD-3 DOMAIN-CONTAINING PROTEIN-RELATED"/>
    <property type="match status" value="1"/>
</dbReference>
<keyword evidence="6" id="KW-1185">Reference proteome</keyword>
<sequence length="237" mass="24870">MVYFHGGGWVVGDLDTHDNIARNIARGSDSVVVAVDYRLAPEAPFPAAVDDAIAAARAVAASVEEWGGTDAMAVAGDSAGGTLAAVCAQTLHGDGVPVAGQLLIHPATDPAGDYPSRTHNAQGFGFEAATSDWCLAQYVAADIDPTDPRFAPIHAPDLHGLAPAVIATAGFDVLRDDGEAYTRKLRDAGVRAHHTRYAGLIHGFFDLDRWSTAARTAIDEITADFGTILRSSHDRTL</sequence>
<dbReference type="STRING" id="366584.SAMN05216377_108260"/>
<dbReference type="Gene3D" id="3.40.50.1820">
    <property type="entry name" value="alpha/beta hydrolase"/>
    <property type="match status" value="1"/>
</dbReference>
<accession>A0A1G7R2L0</accession>
<feature type="domain" description="Alpha/beta hydrolase fold-3" evidence="4">
    <location>
        <begin position="1"/>
        <end position="205"/>
    </location>
</feature>
<dbReference type="InterPro" id="IPR002168">
    <property type="entry name" value="Lipase_GDXG_HIS_AS"/>
</dbReference>
<dbReference type="GO" id="GO:0016787">
    <property type="term" value="F:hydrolase activity"/>
    <property type="evidence" value="ECO:0007669"/>
    <property type="project" value="UniProtKB-KW"/>
</dbReference>
<keyword evidence="2" id="KW-0378">Hydrolase</keyword>
<name>A0A1G7R2L0_PSEOR</name>
<dbReference type="PROSITE" id="PS01174">
    <property type="entry name" value="LIPASE_GDXG_SER"/>
    <property type="match status" value="1"/>
</dbReference>
<dbReference type="InterPro" id="IPR029058">
    <property type="entry name" value="AB_hydrolase_fold"/>
</dbReference>
<dbReference type="InterPro" id="IPR050300">
    <property type="entry name" value="GDXG_lipolytic_enzyme"/>
</dbReference>
<evidence type="ECO:0000259" key="4">
    <source>
        <dbReference type="Pfam" id="PF07859"/>
    </source>
</evidence>